<feature type="domain" description="Bromo" evidence="3">
    <location>
        <begin position="287"/>
        <end position="356"/>
    </location>
</feature>
<evidence type="ECO:0000256" key="2">
    <source>
        <dbReference type="PROSITE-ProRule" id="PRU00035"/>
    </source>
</evidence>
<dbReference type="SMART" id="SM00297">
    <property type="entry name" value="BROMO"/>
    <property type="match status" value="1"/>
</dbReference>
<evidence type="ECO:0000313" key="4">
    <source>
        <dbReference type="EMBL" id="KII63347.1"/>
    </source>
</evidence>
<evidence type="ECO:0000259" key="3">
    <source>
        <dbReference type="PROSITE" id="PS50014"/>
    </source>
</evidence>
<protein>
    <submittedName>
        <fullName evidence="4">Bromodomain-containing protein 8</fullName>
    </submittedName>
</protein>
<dbReference type="Gene3D" id="1.20.920.10">
    <property type="entry name" value="Bromodomain-like"/>
    <property type="match status" value="1"/>
</dbReference>
<dbReference type="InterPro" id="IPR036427">
    <property type="entry name" value="Bromodomain-like_sf"/>
</dbReference>
<keyword evidence="1 2" id="KW-0103">Bromodomain</keyword>
<keyword evidence="5" id="KW-1185">Reference proteome</keyword>
<evidence type="ECO:0000313" key="5">
    <source>
        <dbReference type="Proteomes" id="UP000031668"/>
    </source>
</evidence>
<gene>
    <name evidence="4" type="ORF">RF11_06263</name>
</gene>
<dbReference type="PANTHER" id="PTHR15398">
    <property type="entry name" value="BROMODOMAIN-CONTAINING PROTEIN 8"/>
    <property type="match status" value="1"/>
</dbReference>
<organism evidence="4 5">
    <name type="scientific">Thelohanellus kitauei</name>
    <name type="common">Myxosporean</name>
    <dbReference type="NCBI Taxonomy" id="669202"/>
    <lineage>
        <taxon>Eukaryota</taxon>
        <taxon>Metazoa</taxon>
        <taxon>Cnidaria</taxon>
        <taxon>Myxozoa</taxon>
        <taxon>Myxosporea</taxon>
        <taxon>Bivalvulida</taxon>
        <taxon>Platysporina</taxon>
        <taxon>Myxobolidae</taxon>
        <taxon>Thelohanellus</taxon>
    </lineage>
</organism>
<dbReference type="InterPro" id="IPR001487">
    <property type="entry name" value="Bromodomain"/>
</dbReference>
<dbReference type="AlphaFoldDB" id="A0A0C2J2P0"/>
<name>A0A0C2J2P0_THEKT</name>
<comment type="caution">
    <text evidence="4">The sequence shown here is derived from an EMBL/GenBank/DDBJ whole genome shotgun (WGS) entry which is preliminary data.</text>
</comment>
<evidence type="ECO:0000256" key="1">
    <source>
        <dbReference type="ARBA" id="ARBA00023117"/>
    </source>
</evidence>
<dbReference type="SUPFAM" id="SSF47370">
    <property type="entry name" value="Bromodomain"/>
    <property type="match status" value="1"/>
</dbReference>
<dbReference type="PROSITE" id="PS50014">
    <property type="entry name" value="BROMODOMAIN_2"/>
    <property type="match status" value="1"/>
</dbReference>
<dbReference type="Pfam" id="PF00439">
    <property type="entry name" value="Bromodomain"/>
    <property type="match status" value="1"/>
</dbReference>
<dbReference type="GO" id="GO:0035267">
    <property type="term" value="C:NuA4 histone acetyltransferase complex"/>
    <property type="evidence" value="ECO:0007669"/>
    <property type="project" value="TreeGrafter"/>
</dbReference>
<proteinExistence type="predicted"/>
<reference evidence="4 5" key="1">
    <citation type="journal article" date="2014" name="Genome Biol. Evol.">
        <title>The genome of the myxosporean Thelohanellus kitauei shows adaptations to nutrient acquisition within its fish host.</title>
        <authorList>
            <person name="Yang Y."/>
            <person name="Xiong J."/>
            <person name="Zhou Z."/>
            <person name="Huo F."/>
            <person name="Miao W."/>
            <person name="Ran C."/>
            <person name="Liu Y."/>
            <person name="Zhang J."/>
            <person name="Feng J."/>
            <person name="Wang M."/>
            <person name="Wang M."/>
            <person name="Wang L."/>
            <person name="Yao B."/>
        </authorList>
    </citation>
    <scope>NUCLEOTIDE SEQUENCE [LARGE SCALE GENOMIC DNA]</scope>
    <source>
        <strain evidence="4">Wuqing</strain>
    </source>
</reference>
<dbReference type="EMBL" id="JWZT01004691">
    <property type="protein sequence ID" value="KII63347.1"/>
    <property type="molecule type" value="Genomic_DNA"/>
</dbReference>
<dbReference type="Proteomes" id="UP000031668">
    <property type="component" value="Unassembled WGS sequence"/>
</dbReference>
<sequence length="380" mass="44428">MISMFGDQERDYEPSKCLNQYNAILEDFRTHIKTENERETIYNKLKHERISELIKNINNQQAEIHLLDTSAKKIEKWGITKFCSIKNIDHENLVESLIEGLKPKMEQLDEKTKPLDLQKRQILEIEPETSDQVIRKLKIPFICEIVNNIPEGLDNLVDFCYPTHKLFETDLSSPKLSMAQKRRKPASSVSNIPNKLTKVIPESPLLEHDEYDYLKSNEILDLENFESQIMESQIYESVPVVQTEEFSREVTTTPTSQSSHSLSSHASTLKYERQWRKSIVILLEHISSYKCSFTFLSPVPEKIKRYYQLVKRARDLKTMTKEIESGVIRDFITLNRDLYLMFANSLMYNPSDSNLYIMTFNMFEDAITKIADYKASIDEN</sequence>
<dbReference type="PANTHER" id="PTHR15398:SF4">
    <property type="entry name" value="BROMODOMAIN-CONTAINING PROTEIN 8 ISOFORM X1"/>
    <property type="match status" value="1"/>
</dbReference>
<dbReference type="OrthoDB" id="1742084at2759"/>
<accession>A0A0C2J2P0</accession>